<evidence type="ECO:0000313" key="3">
    <source>
        <dbReference type="Proteomes" id="UP000224080"/>
    </source>
</evidence>
<name>A0A2B7WD01_9EURO</name>
<comment type="caution">
    <text evidence="2">The sequence shown here is derived from an EMBL/GenBank/DDBJ whole genome shotgun (WGS) entry which is preliminary data.</text>
</comment>
<sequence length="126" mass="14031">MSTLDENVPSRTPDRPEDPAFTPTIDAQSKDSTNVFPLDGIGLDKVVRISHGLGLKCGPSVLPREVKGLDLVRSKTAIRVPHVYRSFQVDDPNEYYGTRGYLVMDCIEGRDIEIAGDNLLQRIKMM</sequence>
<reference evidence="2 3" key="1">
    <citation type="submission" date="2017-10" db="EMBL/GenBank/DDBJ databases">
        <title>Comparative genomics in systemic dimorphic fungi from Ajellomycetaceae.</title>
        <authorList>
            <person name="Munoz J.F."/>
            <person name="Mcewen J.G."/>
            <person name="Clay O.K."/>
            <person name="Cuomo C.A."/>
        </authorList>
    </citation>
    <scope>NUCLEOTIDE SEQUENCE [LARGE SCALE GENOMIC DNA]</scope>
    <source>
        <strain evidence="2 3">UAMH130</strain>
    </source>
</reference>
<accession>A0A2B7WD01</accession>
<protein>
    <submittedName>
        <fullName evidence="2">Uncharacterized protein</fullName>
    </submittedName>
</protein>
<feature type="region of interest" description="Disordered" evidence="1">
    <location>
        <begin position="1"/>
        <end position="29"/>
    </location>
</feature>
<proteinExistence type="predicted"/>
<keyword evidence="3" id="KW-1185">Reference proteome</keyword>
<dbReference type="Proteomes" id="UP000224080">
    <property type="component" value="Unassembled WGS sequence"/>
</dbReference>
<dbReference type="STRING" id="2060905.A0A2B7WD01"/>
<gene>
    <name evidence="2" type="ORF">GX51_07367</name>
</gene>
<evidence type="ECO:0000313" key="2">
    <source>
        <dbReference type="EMBL" id="PGG97333.1"/>
    </source>
</evidence>
<dbReference type="OrthoDB" id="3250044at2759"/>
<organism evidence="2 3">
    <name type="scientific">Blastomyces parvus</name>
    <dbReference type="NCBI Taxonomy" id="2060905"/>
    <lineage>
        <taxon>Eukaryota</taxon>
        <taxon>Fungi</taxon>
        <taxon>Dikarya</taxon>
        <taxon>Ascomycota</taxon>
        <taxon>Pezizomycotina</taxon>
        <taxon>Eurotiomycetes</taxon>
        <taxon>Eurotiomycetidae</taxon>
        <taxon>Onygenales</taxon>
        <taxon>Ajellomycetaceae</taxon>
        <taxon>Blastomyces</taxon>
    </lineage>
</organism>
<dbReference type="AlphaFoldDB" id="A0A2B7WD01"/>
<dbReference type="EMBL" id="PDNC01000146">
    <property type="protein sequence ID" value="PGG97333.1"/>
    <property type="molecule type" value="Genomic_DNA"/>
</dbReference>
<evidence type="ECO:0000256" key="1">
    <source>
        <dbReference type="SAM" id="MobiDB-lite"/>
    </source>
</evidence>